<feature type="region of interest" description="Disordered" evidence="1">
    <location>
        <begin position="324"/>
        <end position="343"/>
    </location>
</feature>
<reference evidence="4" key="3">
    <citation type="submission" date="2023-05" db="EMBL/GenBank/DDBJ databases">
        <title>Complete genome sequence of Agrobacterium larrymoorei CFBP5477.</title>
        <authorList>
            <person name="Yen H.-C."/>
            <person name="Chou L."/>
            <person name="Lin Y.-C."/>
            <person name="Lai E.-M."/>
            <person name="Kuo C.-H."/>
        </authorList>
    </citation>
    <scope>NUCLEOTIDE SEQUENCE</scope>
    <source>
        <strain evidence="4">CFBP5477</strain>
    </source>
</reference>
<dbReference type="RefSeq" id="WP_027674570.1">
    <property type="nucleotide sequence ID" value="NZ_CP039691.1"/>
</dbReference>
<name>A0A4D7DKV5_9HYPH</name>
<evidence type="ECO:0000313" key="2">
    <source>
        <dbReference type="EMBL" id="QCI96527.1"/>
    </source>
</evidence>
<protein>
    <submittedName>
        <fullName evidence="2">Uncharacterized protein</fullName>
    </submittedName>
</protein>
<dbReference type="EMBL" id="CP039691">
    <property type="protein sequence ID" value="QCI96527.1"/>
    <property type="molecule type" value="Genomic_DNA"/>
</dbReference>
<dbReference type="OrthoDB" id="6086824at2"/>
<keyword evidence="6" id="KW-1185">Reference proteome</keyword>
<evidence type="ECO:0000256" key="1">
    <source>
        <dbReference type="SAM" id="MobiDB-lite"/>
    </source>
</evidence>
<dbReference type="KEGG" id="alf:CFBP5473_00460"/>
<dbReference type="EMBL" id="CP124733">
    <property type="protein sequence ID" value="WHA41159.1"/>
    <property type="molecule type" value="Genomic_DNA"/>
</dbReference>
<proteinExistence type="predicted"/>
<dbReference type="EMBL" id="CP072167">
    <property type="protein sequence ID" value="QYA08052.1"/>
    <property type="molecule type" value="Genomic_DNA"/>
</dbReference>
<dbReference type="Proteomes" id="UP000298664">
    <property type="component" value="Chromosome Circular"/>
</dbReference>
<reference evidence="2 5" key="1">
    <citation type="submission" date="2019-04" db="EMBL/GenBank/DDBJ databases">
        <title>Complete genome sequence of Agrobacterium larrymoorei CFBP5473.</title>
        <authorList>
            <person name="Haryono M."/>
            <person name="Chou L."/>
            <person name="Lin Y.-C."/>
            <person name="Lai E.-M."/>
            <person name="Kuo C.-H."/>
        </authorList>
    </citation>
    <scope>NUCLEOTIDE SEQUENCE [LARGE SCALE GENOMIC DNA]</scope>
    <source>
        <strain evidence="2 5">CFBP5473</strain>
    </source>
</reference>
<accession>A0A4D7DKV5</accession>
<organism evidence="2 5">
    <name type="scientific">Agrobacterium larrymoorei</name>
    <dbReference type="NCBI Taxonomy" id="160699"/>
    <lineage>
        <taxon>Bacteria</taxon>
        <taxon>Pseudomonadati</taxon>
        <taxon>Pseudomonadota</taxon>
        <taxon>Alphaproteobacteria</taxon>
        <taxon>Hyphomicrobiales</taxon>
        <taxon>Rhizobiaceae</taxon>
        <taxon>Rhizobium/Agrobacterium group</taxon>
        <taxon>Agrobacterium</taxon>
    </lineage>
</organism>
<dbReference type="Proteomes" id="UP000298545">
    <property type="component" value="Chromosome circular"/>
</dbReference>
<evidence type="ECO:0000313" key="3">
    <source>
        <dbReference type="EMBL" id="QYA08052.1"/>
    </source>
</evidence>
<evidence type="ECO:0000313" key="5">
    <source>
        <dbReference type="Proteomes" id="UP000298545"/>
    </source>
</evidence>
<evidence type="ECO:0000313" key="6">
    <source>
        <dbReference type="Proteomes" id="UP000826513"/>
    </source>
</evidence>
<reference evidence="3 6" key="2">
    <citation type="submission" date="2021-03" db="EMBL/GenBank/DDBJ databases">
        <title>Rapid diversification of plasmids in a genus of pathogenic and nitrogen fixing bacteria.</title>
        <authorList>
            <person name="Weisberg A.J."/>
            <person name="Miller M."/>
            <person name="Ream W."/>
            <person name="Grunwald N.J."/>
            <person name="Chang J.H."/>
        </authorList>
    </citation>
    <scope>NUCLEOTIDE SEQUENCE [LARGE SCALE GENOMIC DNA]</scope>
    <source>
        <strain evidence="3 6">AF3.44</strain>
    </source>
</reference>
<sequence length="374" mass="42495">MDDEVPPEYRIRLFLSVDLVGSTAYKSKEGSTNLKWIKAFQKFYGEFPYQFKRNYKQLCSSIPEIPVEEYSVDPKVWKTIGDEILFVNRVNSITHLGAYVKAFAQTLIDFGREVHTSYELNTKGNAWIAAFPNPNRSIRLSMNGDDPLIGENEVLTEAFEAKVDDTPSNYDFLGKGIDGGFRISRNSTIDTFTISPALAYLLCKAKRNVDTTKFDGRFVFHEPQEFKGVVKGQKYPVISLITSRDEAFDYLQSLESELLDRPREADFVKLFTYLESYIVHHGIERPELRLTANGASVDPPEHYSDYIKEWREDLEKIRAAKSYEDSASSANGEADESSALNPQTKAVNLEAAIKDFLRLAESVPAKNDRKTVEE</sequence>
<dbReference type="STRING" id="1367849.GCA_000518585_01750"/>
<dbReference type="Proteomes" id="UP000826513">
    <property type="component" value="Chromosome 1"/>
</dbReference>
<evidence type="ECO:0000313" key="4">
    <source>
        <dbReference type="EMBL" id="WHA41159.1"/>
    </source>
</evidence>
<gene>
    <name evidence="2" type="ORF">CFBP5473_00460</name>
    <name evidence="4" type="ORF">CFBP5477_000465</name>
    <name evidence="3" type="ORF">J5285_04925</name>
</gene>
<dbReference type="AlphaFoldDB" id="A0A4D7DKV5"/>